<dbReference type="PANTHER" id="PTHR10353">
    <property type="entry name" value="GLYCOSYL HYDROLASE"/>
    <property type="match status" value="1"/>
</dbReference>
<organism evidence="11 12">
    <name type="scientific">Lacticaseibacillus suilingensis</name>
    <dbReference type="NCBI Taxonomy" id="2799577"/>
    <lineage>
        <taxon>Bacteria</taxon>
        <taxon>Bacillati</taxon>
        <taxon>Bacillota</taxon>
        <taxon>Bacilli</taxon>
        <taxon>Lactobacillales</taxon>
        <taxon>Lactobacillaceae</taxon>
        <taxon>Lacticaseibacillus</taxon>
    </lineage>
</organism>
<comment type="caution">
    <text evidence="11">The sequence shown here is derived from an EMBL/GenBank/DDBJ whole genome shotgun (WGS) entry which is preliminary data.</text>
</comment>
<keyword evidence="4" id="KW-0762">Sugar transport</keyword>
<dbReference type="Pfam" id="PF00232">
    <property type="entry name" value="Glyco_hydro_1"/>
    <property type="match status" value="1"/>
</dbReference>
<reference evidence="12" key="1">
    <citation type="journal article" date="2019" name="Int. J. Syst. Evol. Microbiol.">
        <title>The Global Catalogue of Microorganisms (GCM) 10K type strain sequencing project: providing services to taxonomists for standard genome sequencing and annotation.</title>
        <authorList>
            <consortium name="The Broad Institute Genomics Platform"/>
            <consortium name="The Broad Institute Genome Sequencing Center for Infectious Disease"/>
            <person name="Wu L."/>
            <person name="Ma J."/>
        </authorList>
    </citation>
    <scope>NUCLEOTIDE SEQUENCE [LARGE SCALE GENOMIC DNA]</scope>
    <source>
        <strain evidence="12">CCM 9110</strain>
    </source>
</reference>
<evidence type="ECO:0000313" key="11">
    <source>
        <dbReference type="EMBL" id="MFD1400173.1"/>
    </source>
</evidence>
<dbReference type="InterPro" id="IPR017853">
    <property type="entry name" value="GH"/>
</dbReference>
<evidence type="ECO:0000256" key="3">
    <source>
        <dbReference type="ARBA" id="ARBA00022475"/>
    </source>
</evidence>
<feature type="transmembrane region" description="Helical" evidence="9">
    <location>
        <begin position="426"/>
        <end position="444"/>
    </location>
</feature>
<keyword evidence="6 9" id="KW-1133">Transmembrane helix</keyword>
<evidence type="ECO:0000256" key="6">
    <source>
        <dbReference type="ARBA" id="ARBA00022989"/>
    </source>
</evidence>
<accession>A0ABW4BJ96</accession>
<evidence type="ECO:0000256" key="7">
    <source>
        <dbReference type="ARBA" id="ARBA00023136"/>
    </source>
</evidence>
<protein>
    <submittedName>
        <fullName evidence="11">Family 1 glycosylhydrolase</fullName>
    </submittedName>
</protein>
<dbReference type="SUPFAM" id="SSF51445">
    <property type="entry name" value="(Trans)glycosidases"/>
    <property type="match status" value="1"/>
</dbReference>
<keyword evidence="12" id="KW-1185">Reference proteome</keyword>
<dbReference type="PROSITE" id="PS51105">
    <property type="entry name" value="PTS_EIIC_TYPE_3"/>
    <property type="match status" value="1"/>
</dbReference>
<keyword evidence="5 9" id="KW-0812">Transmembrane</keyword>
<proteinExistence type="inferred from homology"/>
<dbReference type="PANTHER" id="PTHR10353:SF139">
    <property type="entry name" value="6-PHOSPHO-BETA-GLUCOSIDASE GMUD"/>
    <property type="match status" value="1"/>
</dbReference>
<evidence type="ECO:0000259" key="10">
    <source>
        <dbReference type="PROSITE" id="PS51105"/>
    </source>
</evidence>
<evidence type="ECO:0000256" key="5">
    <source>
        <dbReference type="ARBA" id="ARBA00022692"/>
    </source>
</evidence>
<evidence type="ECO:0000256" key="9">
    <source>
        <dbReference type="SAM" id="Phobius"/>
    </source>
</evidence>
<gene>
    <name evidence="11" type="ORF">ACFQ41_12715</name>
</gene>
<dbReference type="Proteomes" id="UP001597199">
    <property type="component" value="Unassembled WGS sequence"/>
</dbReference>
<keyword evidence="2" id="KW-0813">Transport</keyword>
<comment type="subcellular location">
    <subcellularLocation>
        <location evidence="1">Cell membrane</location>
        <topology evidence="1">Multi-pass membrane protein</topology>
    </subcellularLocation>
</comment>
<dbReference type="Gene3D" id="3.20.20.80">
    <property type="entry name" value="Glycosidases"/>
    <property type="match status" value="1"/>
</dbReference>
<feature type="domain" description="PTS EIIC type-3" evidence="10">
    <location>
        <begin position="1"/>
        <end position="507"/>
    </location>
</feature>
<dbReference type="EMBL" id="JBHTOA010000048">
    <property type="protein sequence ID" value="MFD1400173.1"/>
    <property type="molecule type" value="Genomic_DNA"/>
</dbReference>
<name>A0ABW4BJ96_9LACO</name>
<dbReference type="RefSeq" id="WP_204118327.1">
    <property type="nucleotide sequence ID" value="NZ_BOLV01000004.1"/>
</dbReference>
<evidence type="ECO:0000256" key="8">
    <source>
        <dbReference type="RuleBase" id="RU003690"/>
    </source>
</evidence>
<keyword evidence="3" id="KW-1003">Cell membrane</keyword>
<sequence length="529" mass="59033">MTKLLTFPDGFLWGAATSAPQTEGGYDEDGKALTIFDRWSLDRPQDFYEEVGSLEASDVYHRYVEDVKLMADVGMNSYRTSISWARLLPDGKHVNPKAVIFYNDLIDKLLANHVQPLMNLFHYDMPVLMQDKGGFLNREVVDDFVHYAETAFSLFGDRVKLWSTFNEAKAQPYGGYLSNGQPDGYPPFHHNAVEAAQVMAHLILITAMCTERFKQIVPDGRIGLIEDSVPQIAGDDSAETQTAVAMLDALRNRVLLDPATKGTTHPLVSQFLRETGLQPVLTPEERNCIHQNTVDFVGLTYYRPERVKAPSVHYRDIADRTQIDLENVGIEVHPEGVRMNTSRGWEIRPECVYDIAMDMKNNYNNMPWFLAENGMGVEGESDNIGGTGSTLGLIIAIFIVGRQSQQYKTMAKLTLVPGIFGINEPLIFGLPIVLNPILFIPFVFGPTITSGVYFALINAHIIPNIPITIPWTTPPFLNTFLASGGQIIAPIVQLLCLAFCTLLYIPFVKVAVEAERKEMLDREAEVKAA</sequence>
<dbReference type="InterPro" id="IPR001360">
    <property type="entry name" value="Glyco_hydro_1"/>
</dbReference>
<dbReference type="InterPro" id="IPR003352">
    <property type="entry name" value="PTS_EIIC"/>
</dbReference>
<evidence type="ECO:0000313" key="12">
    <source>
        <dbReference type="Proteomes" id="UP001597199"/>
    </source>
</evidence>
<comment type="similarity">
    <text evidence="8">Belongs to the glycosyl hydrolase 1 family.</text>
</comment>
<evidence type="ECO:0000256" key="2">
    <source>
        <dbReference type="ARBA" id="ARBA00022448"/>
    </source>
</evidence>
<dbReference type="InterPro" id="IPR004501">
    <property type="entry name" value="PTS_EIIC_3"/>
</dbReference>
<evidence type="ECO:0000256" key="1">
    <source>
        <dbReference type="ARBA" id="ARBA00004651"/>
    </source>
</evidence>
<evidence type="ECO:0000256" key="4">
    <source>
        <dbReference type="ARBA" id="ARBA00022597"/>
    </source>
</evidence>
<feature type="transmembrane region" description="Helical" evidence="9">
    <location>
        <begin position="491"/>
        <end position="512"/>
    </location>
</feature>
<dbReference type="Pfam" id="PF02378">
    <property type="entry name" value="PTS_EIIC"/>
    <property type="match status" value="1"/>
</dbReference>
<keyword evidence="7 9" id="KW-0472">Membrane</keyword>